<name>A0A6J7XW22_9ZZZZ</name>
<feature type="domain" description="Thioredoxin" evidence="5">
    <location>
        <begin position="33"/>
        <end position="171"/>
    </location>
</feature>
<keyword evidence="4" id="KW-0676">Redox-active center</keyword>
<gene>
    <name evidence="6" type="ORF">UFOPK3554_00873</name>
</gene>
<dbReference type="InterPro" id="IPR017937">
    <property type="entry name" value="Thioredoxin_CS"/>
</dbReference>
<protein>
    <submittedName>
        <fullName evidence="6">Unannotated protein</fullName>
    </submittedName>
</protein>
<dbReference type="CDD" id="cd02966">
    <property type="entry name" value="TlpA_like_family"/>
    <property type="match status" value="1"/>
</dbReference>
<evidence type="ECO:0000256" key="1">
    <source>
        <dbReference type="ARBA" id="ARBA00004196"/>
    </source>
</evidence>
<dbReference type="EMBL" id="CAFBSG010000011">
    <property type="protein sequence ID" value="CAB5240485.1"/>
    <property type="molecule type" value="Genomic_DNA"/>
</dbReference>
<keyword evidence="2" id="KW-0201">Cytochrome c-type biogenesis</keyword>
<dbReference type="GO" id="GO:0016491">
    <property type="term" value="F:oxidoreductase activity"/>
    <property type="evidence" value="ECO:0007669"/>
    <property type="project" value="InterPro"/>
</dbReference>
<evidence type="ECO:0000256" key="4">
    <source>
        <dbReference type="ARBA" id="ARBA00023284"/>
    </source>
</evidence>
<evidence type="ECO:0000259" key="5">
    <source>
        <dbReference type="PROSITE" id="PS51352"/>
    </source>
</evidence>
<dbReference type="InterPro" id="IPR050553">
    <property type="entry name" value="Thioredoxin_ResA/DsbE_sf"/>
</dbReference>
<organism evidence="6">
    <name type="scientific">freshwater metagenome</name>
    <dbReference type="NCBI Taxonomy" id="449393"/>
    <lineage>
        <taxon>unclassified sequences</taxon>
        <taxon>metagenomes</taxon>
        <taxon>ecological metagenomes</taxon>
    </lineage>
</organism>
<proteinExistence type="predicted"/>
<dbReference type="AlphaFoldDB" id="A0A6J7XW22"/>
<evidence type="ECO:0000313" key="6">
    <source>
        <dbReference type="EMBL" id="CAB5240485.1"/>
    </source>
</evidence>
<dbReference type="Gene3D" id="3.40.30.10">
    <property type="entry name" value="Glutaredoxin"/>
    <property type="match status" value="1"/>
</dbReference>
<dbReference type="GO" id="GO:0017004">
    <property type="term" value="P:cytochrome complex assembly"/>
    <property type="evidence" value="ECO:0007669"/>
    <property type="project" value="UniProtKB-KW"/>
</dbReference>
<reference evidence="6" key="1">
    <citation type="submission" date="2020-05" db="EMBL/GenBank/DDBJ databases">
        <authorList>
            <person name="Chiriac C."/>
            <person name="Salcher M."/>
            <person name="Ghai R."/>
            <person name="Kavagutti S V."/>
        </authorList>
    </citation>
    <scope>NUCLEOTIDE SEQUENCE</scope>
</reference>
<dbReference type="Pfam" id="PF00578">
    <property type="entry name" value="AhpC-TSA"/>
    <property type="match status" value="1"/>
</dbReference>
<dbReference type="InterPro" id="IPR000866">
    <property type="entry name" value="AhpC/TSA"/>
</dbReference>
<evidence type="ECO:0000256" key="3">
    <source>
        <dbReference type="ARBA" id="ARBA00023157"/>
    </source>
</evidence>
<dbReference type="InterPro" id="IPR013766">
    <property type="entry name" value="Thioredoxin_domain"/>
</dbReference>
<evidence type="ECO:0000256" key="2">
    <source>
        <dbReference type="ARBA" id="ARBA00022748"/>
    </source>
</evidence>
<dbReference type="SUPFAM" id="SSF52833">
    <property type="entry name" value="Thioredoxin-like"/>
    <property type="match status" value="1"/>
</dbReference>
<dbReference type="PROSITE" id="PS00194">
    <property type="entry name" value="THIOREDOXIN_1"/>
    <property type="match status" value="1"/>
</dbReference>
<comment type="subcellular location">
    <subcellularLocation>
        <location evidence="1">Cell envelope</location>
    </subcellularLocation>
</comment>
<dbReference type="PROSITE" id="PS51352">
    <property type="entry name" value="THIOREDOXIN_2"/>
    <property type="match status" value="1"/>
</dbReference>
<dbReference type="GO" id="GO:0016209">
    <property type="term" value="F:antioxidant activity"/>
    <property type="evidence" value="ECO:0007669"/>
    <property type="project" value="InterPro"/>
</dbReference>
<accession>A0A6J7XW22</accession>
<dbReference type="PANTHER" id="PTHR42852">
    <property type="entry name" value="THIOL:DISULFIDE INTERCHANGE PROTEIN DSBE"/>
    <property type="match status" value="1"/>
</dbReference>
<dbReference type="PANTHER" id="PTHR42852:SF6">
    <property type="entry name" value="THIOL:DISULFIDE INTERCHANGE PROTEIN DSBE"/>
    <property type="match status" value="1"/>
</dbReference>
<keyword evidence="3" id="KW-1015">Disulfide bond</keyword>
<dbReference type="GO" id="GO:0030313">
    <property type="term" value="C:cell envelope"/>
    <property type="evidence" value="ECO:0007669"/>
    <property type="project" value="UniProtKB-SubCell"/>
</dbReference>
<sequence>MKRISIICVLLLSACSTHAQPVARGIVSSCSTIKQSPAAKGIELACLDGKSNINLDSIKGPLVLNIWGSWCAPCEDEIPLFVDFYAQNKTAIALLGIAVEEAKPSDATSFIISHAMTWPNLIDTDGRTTGKFGMGVPVTWFIAADGTVAYKHIGVLKSVKEIQSLTSKYLGITS</sequence>
<dbReference type="InterPro" id="IPR036249">
    <property type="entry name" value="Thioredoxin-like_sf"/>
</dbReference>
<dbReference type="PROSITE" id="PS51257">
    <property type="entry name" value="PROKAR_LIPOPROTEIN"/>
    <property type="match status" value="1"/>
</dbReference>